<dbReference type="InterPro" id="IPR011990">
    <property type="entry name" value="TPR-like_helical_dom_sf"/>
</dbReference>
<dbReference type="InterPro" id="IPR021773">
    <property type="entry name" value="TPC11"/>
</dbReference>
<evidence type="ECO:0000313" key="3">
    <source>
        <dbReference type="Proteomes" id="UP000054279"/>
    </source>
</evidence>
<accession>A0A0C9V1C3</accession>
<dbReference type="OrthoDB" id="6278596at2759"/>
<reference evidence="2 3" key="1">
    <citation type="submission" date="2014-06" db="EMBL/GenBank/DDBJ databases">
        <title>Evolutionary Origins and Diversification of the Mycorrhizal Mutualists.</title>
        <authorList>
            <consortium name="DOE Joint Genome Institute"/>
            <consortium name="Mycorrhizal Genomics Consortium"/>
            <person name="Kohler A."/>
            <person name="Kuo A."/>
            <person name="Nagy L.G."/>
            <person name="Floudas D."/>
            <person name="Copeland A."/>
            <person name="Barry K.W."/>
            <person name="Cichocki N."/>
            <person name="Veneault-Fourrey C."/>
            <person name="LaButti K."/>
            <person name="Lindquist E.A."/>
            <person name="Lipzen A."/>
            <person name="Lundell T."/>
            <person name="Morin E."/>
            <person name="Murat C."/>
            <person name="Riley R."/>
            <person name="Ohm R."/>
            <person name="Sun H."/>
            <person name="Tunlid A."/>
            <person name="Henrissat B."/>
            <person name="Grigoriev I.V."/>
            <person name="Hibbett D.S."/>
            <person name="Martin F."/>
        </authorList>
    </citation>
    <scope>NUCLEOTIDE SEQUENCE [LARGE SCALE GENOMIC DNA]</scope>
    <source>
        <strain evidence="2 3">SS14</strain>
    </source>
</reference>
<dbReference type="AlphaFoldDB" id="A0A0C9V1C3"/>
<sequence>MEIPTMLPTYPVVLTPTPVPQALINPNEPAKITGLNPSTVLQHPGYYYYTAAICTQRRLERFLIADQEANLTDGVPVPNIANERKVDHKVIILELYRKTYELFKRHGYGQNQNRFTYHVAYRIAQMYNASGQPETAIKFYERITKIYKREHWDTLLKPVLSDWYNCCRQIGDTDTAVSLLIEMMCYGRGVYFF</sequence>
<gene>
    <name evidence="2" type="ORF">M422DRAFT_53459</name>
</gene>
<dbReference type="EMBL" id="KN837245">
    <property type="protein sequence ID" value="KIJ31270.1"/>
    <property type="molecule type" value="Genomic_DNA"/>
</dbReference>
<dbReference type="Gene3D" id="1.25.40.10">
    <property type="entry name" value="Tetratricopeptide repeat domain"/>
    <property type="match status" value="1"/>
</dbReference>
<keyword evidence="3" id="KW-1185">Reference proteome</keyword>
<dbReference type="HOGENOM" id="CLU_1409615_0_0_1"/>
<protein>
    <recommendedName>
        <fullName evidence="1">Trafficking protein particle complex subunit 11 domain-containing protein</fullName>
    </recommendedName>
</protein>
<dbReference type="PANTHER" id="PTHR14374:SF0">
    <property type="entry name" value="TRAFFICKING PROTEIN PARTICLE COMPLEX SUBUNIT 11"/>
    <property type="match status" value="1"/>
</dbReference>
<proteinExistence type="predicted"/>
<evidence type="ECO:0000313" key="2">
    <source>
        <dbReference type="EMBL" id="KIJ31270.1"/>
    </source>
</evidence>
<dbReference type="Proteomes" id="UP000054279">
    <property type="component" value="Unassembled WGS sequence"/>
</dbReference>
<dbReference type="SUPFAM" id="SSF48452">
    <property type="entry name" value="TPR-like"/>
    <property type="match status" value="1"/>
</dbReference>
<dbReference type="PANTHER" id="PTHR14374">
    <property type="entry name" value="FOIE GRAS"/>
    <property type="match status" value="1"/>
</dbReference>
<name>A0A0C9V1C3_SPHS4</name>
<dbReference type="Pfam" id="PF11817">
    <property type="entry name" value="Foie-gras_1"/>
    <property type="match status" value="1"/>
</dbReference>
<feature type="domain" description="Trafficking protein particle complex subunit 11" evidence="1">
    <location>
        <begin position="33"/>
        <end position="184"/>
    </location>
</feature>
<evidence type="ECO:0000259" key="1">
    <source>
        <dbReference type="Pfam" id="PF11817"/>
    </source>
</evidence>
<organism evidence="2 3">
    <name type="scientific">Sphaerobolus stellatus (strain SS14)</name>
    <dbReference type="NCBI Taxonomy" id="990650"/>
    <lineage>
        <taxon>Eukaryota</taxon>
        <taxon>Fungi</taxon>
        <taxon>Dikarya</taxon>
        <taxon>Basidiomycota</taxon>
        <taxon>Agaricomycotina</taxon>
        <taxon>Agaricomycetes</taxon>
        <taxon>Phallomycetidae</taxon>
        <taxon>Geastrales</taxon>
        <taxon>Sphaerobolaceae</taxon>
        <taxon>Sphaerobolus</taxon>
    </lineage>
</organism>